<dbReference type="OrthoDB" id="5070218at2759"/>
<dbReference type="EMBL" id="CM000578">
    <property type="protein sequence ID" value="EWG36006.1"/>
    <property type="molecule type" value="Genomic_DNA"/>
</dbReference>
<keyword evidence="2" id="KW-1185">Reference proteome</keyword>
<accession>W7LBN9</accession>
<organism evidence="1 2">
    <name type="scientific">Gibberella moniliformis (strain M3125 / FGSC 7600)</name>
    <name type="common">Maize ear and stalk rot fungus</name>
    <name type="synonym">Fusarium verticillioides</name>
    <dbReference type="NCBI Taxonomy" id="334819"/>
    <lineage>
        <taxon>Eukaryota</taxon>
        <taxon>Fungi</taxon>
        <taxon>Dikarya</taxon>
        <taxon>Ascomycota</taxon>
        <taxon>Pezizomycotina</taxon>
        <taxon>Sordariomycetes</taxon>
        <taxon>Hypocreomycetidae</taxon>
        <taxon>Hypocreales</taxon>
        <taxon>Nectriaceae</taxon>
        <taxon>Fusarium</taxon>
        <taxon>Fusarium fujikuroi species complex</taxon>
    </lineage>
</organism>
<evidence type="ECO:0000313" key="1">
    <source>
        <dbReference type="EMBL" id="EWG36006.1"/>
    </source>
</evidence>
<dbReference type="OMA" id="NCNTAND"/>
<evidence type="ECO:0000313" key="2">
    <source>
        <dbReference type="Proteomes" id="UP000009096"/>
    </source>
</evidence>
<protein>
    <submittedName>
        <fullName evidence="1">Uncharacterized protein</fullName>
    </submittedName>
</protein>
<dbReference type="GeneID" id="30058565"/>
<dbReference type="AlphaFoldDB" id="W7LBN9"/>
<dbReference type="Proteomes" id="UP000009096">
    <property type="component" value="Chromosome 1"/>
</dbReference>
<dbReference type="KEGG" id="fvr:FVEG_00176"/>
<dbReference type="HOGENOM" id="CLU_2171284_0_0_1"/>
<dbReference type="EMBL" id="DS022242">
    <property type="protein sequence ID" value="EWG36006.1"/>
    <property type="molecule type" value="Genomic_DNA"/>
</dbReference>
<reference evidence="1 2" key="1">
    <citation type="journal article" date="2010" name="Nature">
        <title>Comparative genomics reveals mobile pathogenicity chromosomes in Fusarium.</title>
        <authorList>
            <person name="Ma L.J."/>
            <person name="van der Does H.C."/>
            <person name="Borkovich K.A."/>
            <person name="Coleman J.J."/>
            <person name="Daboussi M.J."/>
            <person name="Di Pietro A."/>
            <person name="Dufresne M."/>
            <person name="Freitag M."/>
            <person name="Grabherr M."/>
            <person name="Henrissat B."/>
            <person name="Houterman P.M."/>
            <person name="Kang S."/>
            <person name="Shim W.B."/>
            <person name="Woloshuk C."/>
            <person name="Xie X."/>
            <person name="Xu J.R."/>
            <person name="Antoniw J."/>
            <person name="Baker S.E."/>
            <person name="Bluhm B.H."/>
            <person name="Breakspear A."/>
            <person name="Brown D.W."/>
            <person name="Butchko R.A."/>
            <person name="Chapman S."/>
            <person name="Coulson R."/>
            <person name="Coutinho P.M."/>
            <person name="Danchin E.G."/>
            <person name="Diener A."/>
            <person name="Gale L.R."/>
            <person name="Gardiner D.M."/>
            <person name="Goff S."/>
            <person name="Hammond-Kosack K.E."/>
            <person name="Hilburn K."/>
            <person name="Hua-Van A."/>
            <person name="Jonkers W."/>
            <person name="Kazan K."/>
            <person name="Kodira C.D."/>
            <person name="Koehrsen M."/>
            <person name="Kumar L."/>
            <person name="Lee Y.H."/>
            <person name="Li L."/>
            <person name="Manners J.M."/>
            <person name="Miranda-Saavedra D."/>
            <person name="Mukherjee M."/>
            <person name="Park G."/>
            <person name="Park J."/>
            <person name="Park S.Y."/>
            <person name="Proctor R.H."/>
            <person name="Regev A."/>
            <person name="Ruiz-Roldan M.C."/>
            <person name="Sain D."/>
            <person name="Sakthikumar S."/>
            <person name="Sykes S."/>
            <person name="Schwartz D.C."/>
            <person name="Turgeon B.G."/>
            <person name="Wapinski I."/>
            <person name="Yoder O."/>
            <person name="Young S."/>
            <person name="Zeng Q."/>
            <person name="Zhou S."/>
            <person name="Galagan J."/>
            <person name="Cuomo C.A."/>
            <person name="Kistler H.C."/>
            <person name="Rep M."/>
        </authorList>
    </citation>
    <scope>NUCLEOTIDE SEQUENCE [LARGE SCALE GENOMIC DNA]</scope>
    <source>
        <strain evidence="2">M3125 / FGSC 7600</strain>
    </source>
</reference>
<dbReference type="VEuPathDB" id="FungiDB:FVEG_00176"/>
<sequence length="110" mass="12426">MPPLYGDPTTTVHPKHTLWLCEKKANDTDGTKCNTHNDVNDLMCMKCGYEVDGWIKVKAKDKDEKEIGELHDYDDGVVIWKYLWFFLHPGPIMEDAPGNNAPVPRGTIPG</sequence>
<proteinExistence type="predicted"/>
<dbReference type="RefSeq" id="XP_018742197.1">
    <property type="nucleotide sequence ID" value="XM_018886608.1"/>
</dbReference>
<name>W7LBN9_GIBM7</name>
<gene>
    <name evidence="1" type="ORF">FVEG_00176</name>
</gene>